<gene>
    <name evidence="2" type="ORF">SB78_01120</name>
</gene>
<keyword evidence="3" id="KW-1185">Reference proteome</keyword>
<accession>A0A0C2M0D9</accession>
<dbReference type="RefSeq" id="WP_041077895.1">
    <property type="nucleotide sequence ID" value="NZ_CP116496.1"/>
</dbReference>
<evidence type="ECO:0008006" key="4">
    <source>
        <dbReference type="Google" id="ProtNLM"/>
    </source>
</evidence>
<evidence type="ECO:0000313" key="2">
    <source>
        <dbReference type="EMBL" id="KIJ89152.1"/>
    </source>
</evidence>
<sequence length="128" mass="14789">MNIYAIYINSTQKNNNFIVIEEGFSWIAALLSIFWALYHKMWLVVAIAVIANIIVTAINIEELKFIFKIVLILGFGFFASDIRENYLKRNNYRLEDIIIANSSIEAELKFLEGNVITSSRRLRGNPEK</sequence>
<evidence type="ECO:0000313" key="3">
    <source>
        <dbReference type="Proteomes" id="UP000031952"/>
    </source>
</evidence>
<dbReference type="AlphaFoldDB" id="A0A0C2M0D9"/>
<evidence type="ECO:0000256" key="1">
    <source>
        <dbReference type="SAM" id="Phobius"/>
    </source>
</evidence>
<protein>
    <recommendedName>
        <fullName evidence="4">DUF2628 domain-containing protein</fullName>
    </recommendedName>
</protein>
<name>A0A0C2M0D9_9RICK</name>
<keyword evidence="1" id="KW-0472">Membrane</keyword>
<reference evidence="2 3" key="1">
    <citation type="submission" date="2014-12" db="EMBL/GenBank/DDBJ databases">
        <title>Whole genome sequence of Candidatus Rickettsia asemboensis strain NMRCii isolated from cat fleas in west Kenya.</title>
        <authorList>
            <person name="Jima D."/>
            <person name="Luce-Fedrow A."/>
            <person name="Yang Y."/>
            <person name="Maina A.N."/>
            <person name="Snesrud E.C."/>
            <person name="Jarman R.G."/>
            <person name="Richards A.L."/>
            <person name="Hang J."/>
        </authorList>
    </citation>
    <scope>NUCLEOTIDE SEQUENCE [LARGE SCALE GENOMIC DNA]</scope>
    <source>
        <strain evidence="2 3">NMRCii</strain>
    </source>
</reference>
<keyword evidence="1" id="KW-0812">Transmembrane</keyword>
<proteinExistence type="predicted"/>
<dbReference type="Pfam" id="PF10947">
    <property type="entry name" value="DUF2628"/>
    <property type="match status" value="1"/>
</dbReference>
<organism evidence="2 3">
    <name type="scientific">Rickettsia asembonensis</name>
    <dbReference type="NCBI Taxonomy" id="1068590"/>
    <lineage>
        <taxon>Bacteria</taxon>
        <taxon>Pseudomonadati</taxon>
        <taxon>Pseudomonadota</taxon>
        <taxon>Alphaproteobacteria</taxon>
        <taxon>Rickettsiales</taxon>
        <taxon>Rickettsiaceae</taxon>
        <taxon>Rickettsieae</taxon>
        <taxon>Rickettsia</taxon>
        <taxon>spotted fever group</taxon>
    </lineage>
</organism>
<feature type="transmembrane region" description="Helical" evidence="1">
    <location>
        <begin position="42"/>
        <end position="60"/>
    </location>
</feature>
<feature type="transmembrane region" description="Helical" evidence="1">
    <location>
        <begin position="66"/>
        <end position="83"/>
    </location>
</feature>
<comment type="caution">
    <text evidence="2">The sequence shown here is derived from an EMBL/GenBank/DDBJ whole genome shotgun (WGS) entry which is preliminary data.</text>
</comment>
<dbReference type="InterPro" id="IPR024399">
    <property type="entry name" value="DUF2628"/>
</dbReference>
<dbReference type="Proteomes" id="UP000031952">
    <property type="component" value="Unassembled WGS sequence"/>
</dbReference>
<dbReference type="EMBL" id="JWSW01000005">
    <property type="protein sequence ID" value="KIJ89152.1"/>
    <property type="molecule type" value="Genomic_DNA"/>
</dbReference>
<keyword evidence="1" id="KW-1133">Transmembrane helix</keyword>
<feature type="transmembrane region" description="Helical" evidence="1">
    <location>
        <begin position="17"/>
        <end position="37"/>
    </location>
</feature>